<evidence type="ECO:0000259" key="1">
    <source>
        <dbReference type="SMART" id="SM00464"/>
    </source>
</evidence>
<reference evidence="3" key="1">
    <citation type="journal article" date="2019" name="Int. J. Syst. Evol. Microbiol.">
        <title>The Global Catalogue of Microorganisms (GCM) 10K type strain sequencing project: providing services to taxonomists for standard genome sequencing and annotation.</title>
        <authorList>
            <consortium name="The Broad Institute Genomics Platform"/>
            <consortium name="The Broad Institute Genome Sequencing Center for Infectious Disease"/>
            <person name="Wu L."/>
            <person name="Ma J."/>
        </authorList>
    </citation>
    <scope>NUCLEOTIDE SEQUENCE [LARGE SCALE GENOMIC DNA]</scope>
    <source>
        <strain evidence="3">CECT 7706</strain>
    </source>
</reference>
<comment type="caution">
    <text evidence="2">The sequence shown here is derived from an EMBL/GenBank/DDBJ whole genome shotgun (WGS) entry which is preliminary data.</text>
</comment>
<accession>A0ABT8C6C3</accession>
<dbReference type="SUPFAM" id="SSF88697">
    <property type="entry name" value="PUA domain-like"/>
    <property type="match status" value="1"/>
</dbReference>
<proteinExistence type="predicted"/>
<dbReference type="PANTHER" id="PTHR46732">
    <property type="entry name" value="ATP-DEPENDENT PROTEASE LA (LON) DOMAIN PROTEIN"/>
    <property type="match status" value="1"/>
</dbReference>
<gene>
    <name evidence="2" type="ORF">QWZ15_07005</name>
</gene>
<protein>
    <submittedName>
        <fullName evidence="2">LON peptidase substrate-binding domain-containing protein</fullName>
    </submittedName>
</protein>
<dbReference type="InterPro" id="IPR046336">
    <property type="entry name" value="Lon_prtase_N_sf"/>
</dbReference>
<dbReference type="SMART" id="SM00464">
    <property type="entry name" value="LON"/>
    <property type="match status" value="1"/>
</dbReference>
<dbReference type="Gene3D" id="2.30.130.40">
    <property type="entry name" value="LON domain-like"/>
    <property type="match status" value="1"/>
</dbReference>
<dbReference type="InterPro" id="IPR003111">
    <property type="entry name" value="Lon_prtase_N"/>
</dbReference>
<dbReference type="RefSeq" id="WP_163385159.1">
    <property type="nucleotide sequence ID" value="NZ_JAUFQS010000006.1"/>
</dbReference>
<name>A0ABT8C6C3_9BACT</name>
<keyword evidence="3" id="KW-1185">Reference proteome</keyword>
<dbReference type="Proteomes" id="UP001236663">
    <property type="component" value="Unassembled WGS sequence"/>
</dbReference>
<feature type="domain" description="Lon N-terminal" evidence="1">
    <location>
        <begin position="4"/>
        <end position="179"/>
    </location>
</feature>
<sequence length="208" mass="24133">MTQELAFFPLKLVAFPQEDLNLHIFEPRYKELIQDCIQSGQSFGICTYLDKLMPVGTEVSLVEISNEYDDGRMDIKTKGVKTFKILDFQNPLKDKLYAGGKVAFLPLDWQAPVEKLKAFETLLETFFDWMHHAVDLKSTPINSFTYAHKIALKPSQEYQLLELSTEEERLDFLLDHLQNLIPVLKEIEASKNKIKMNGHFKYLDPLNF</sequence>
<dbReference type="Pfam" id="PF02190">
    <property type="entry name" value="LON_substr_bdg"/>
    <property type="match status" value="1"/>
</dbReference>
<dbReference type="EMBL" id="JAUFQS010000006">
    <property type="protein sequence ID" value="MDN3687569.1"/>
    <property type="molecule type" value="Genomic_DNA"/>
</dbReference>
<evidence type="ECO:0000313" key="3">
    <source>
        <dbReference type="Proteomes" id="UP001236663"/>
    </source>
</evidence>
<dbReference type="PANTHER" id="PTHR46732:SF8">
    <property type="entry name" value="ATP-DEPENDENT PROTEASE LA (LON) DOMAIN PROTEIN"/>
    <property type="match status" value="1"/>
</dbReference>
<evidence type="ECO:0000313" key="2">
    <source>
        <dbReference type="EMBL" id="MDN3687569.1"/>
    </source>
</evidence>
<organism evidence="2 3">
    <name type="scientific">Cyclobacterium jeungdonense</name>
    <dbReference type="NCBI Taxonomy" id="708087"/>
    <lineage>
        <taxon>Bacteria</taxon>
        <taxon>Pseudomonadati</taxon>
        <taxon>Bacteroidota</taxon>
        <taxon>Cytophagia</taxon>
        <taxon>Cytophagales</taxon>
        <taxon>Cyclobacteriaceae</taxon>
        <taxon>Cyclobacterium</taxon>
    </lineage>
</organism>
<dbReference type="InterPro" id="IPR015947">
    <property type="entry name" value="PUA-like_sf"/>
</dbReference>